<keyword evidence="7" id="KW-0812">Transmembrane</keyword>
<dbReference type="InterPro" id="IPR006620">
    <property type="entry name" value="Pro_4_hyd_alph"/>
</dbReference>
<reference evidence="9 10" key="1">
    <citation type="journal article" date="2021" name="Sci. Rep.">
        <title>The genome of the diatom Chaetoceros tenuissimus carries an ancient integrated fragment of an extant virus.</title>
        <authorList>
            <person name="Hongo Y."/>
            <person name="Kimura K."/>
            <person name="Takaki Y."/>
            <person name="Yoshida Y."/>
            <person name="Baba S."/>
            <person name="Kobayashi G."/>
            <person name="Nagasaki K."/>
            <person name="Hano T."/>
            <person name="Tomaru Y."/>
        </authorList>
    </citation>
    <scope>NUCLEOTIDE SEQUENCE [LARGE SCALE GENOMIC DNA]</scope>
    <source>
        <strain evidence="9 10">NIES-3715</strain>
    </source>
</reference>
<keyword evidence="4" id="KW-0560">Oxidoreductase</keyword>
<dbReference type="PROSITE" id="PS51471">
    <property type="entry name" value="FE2OG_OXY"/>
    <property type="match status" value="1"/>
</dbReference>
<feature type="domain" description="Fe2OG dioxygenase" evidence="8">
    <location>
        <begin position="241"/>
        <end position="330"/>
    </location>
</feature>
<evidence type="ECO:0000256" key="5">
    <source>
        <dbReference type="ARBA" id="ARBA00023004"/>
    </source>
</evidence>
<keyword evidence="5" id="KW-0408">Iron</keyword>
<protein>
    <recommendedName>
        <fullName evidence="8">Fe2OG dioxygenase domain-containing protein</fullName>
    </recommendedName>
</protein>
<evidence type="ECO:0000313" key="9">
    <source>
        <dbReference type="EMBL" id="GFH61535.1"/>
    </source>
</evidence>
<gene>
    <name evidence="9" type="ORF">CTEN210_18011</name>
</gene>
<evidence type="ECO:0000256" key="1">
    <source>
        <dbReference type="ARBA" id="ARBA00001961"/>
    </source>
</evidence>
<keyword evidence="3" id="KW-0223">Dioxygenase</keyword>
<dbReference type="SMART" id="SM00702">
    <property type="entry name" value="P4Hc"/>
    <property type="match status" value="1"/>
</dbReference>
<comment type="caution">
    <text evidence="9">The sequence shown here is derived from an EMBL/GenBank/DDBJ whole genome shotgun (WGS) entry which is preliminary data.</text>
</comment>
<dbReference type="InterPro" id="IPR005123">
    <property type="entry name" value="Oxoglu/Fe-dep_dioxygenase_dom"/>
</dbReference>
<evidence type="ECO:0000259" key="8">
    <source>
        <dbReference type="PROSITE" id="PS51471"/>
    </source>
</evidence>
<evidence type="ECO:0000313" key="10">
    <source>
        <dbReference type="Proteomes" id="UP001054902"/>
    </source>
</evidence>
<name>A0AAD3HFA9_9STRA</name>
<sequence length="453" mass="52362">MTQNGKVAPFAGEEFLAYIPPSHIRASRTIVASSVILFVIIFYVIPRYIKNQKQSTDTNVKENEETRKSFQENRKESEDVFHSSESEQNKETDMKELLELFFIFPKALYAILIFSLILFSPQNHETARRIFQSPMLRPHECKTIIEMAESVATRKYREAIATKNELENQYFKNMDDIHHIDKLLQWPEGWSKDRHGSYPTTDLNLATDFDQKSKRYIQTVLDARVSPLLERIYGITQEAIRADDMFLVRYDGNGQQHLARHRDGTIISINILLNGDFEGGGTKFFLTEQLQEDVARPRIGEGIIHNSVIEHEGLATTKGTRYILVGFLNVDRMDSRTGKSTNVGIFSTFFCFHWMSHFLSNRVPEFISTLNIHEFAKQILIDFSFVPKIISKQFNTVVDSLAPFGVVKLVQEDNYEKYLDALDRSYEANTRGSKDSSNWFEGNRNDLMHKGRK</sequence>
<dbReference type="AlphaFoldDB" id="A0AAD3HFA9"/>
<evidence type="ECO:0000256" key="2">
    <source>
        <dbReference type="ARBA" id="ARBA00022723"/>
    </source>
</evidence>
<dbReference type="GO" id="GO:0005506">
    <property type="term" value="F:iron ion binding"/>
    <property type="evidence" value="ECO:0007669"/>
    <property type="project" value="InterPro"/>
</dbReference>
<dbReference type="GO" id="GO:0016705">
    <property type="term" value="F:oxidoreductase activity, acting on paired donors, with incorporation or reduction of molecular oxygen"/>
    <property type="evidence" value="ECO:0007669"/>
    <property type="project" value="InterPro"/>
</dbReference>
<feature type="region of interest" description="Disordered" evidence="6">
    <location>
        <begin position="54"/>
        <end position="88"/>
    </location>
</feature>
<comment type="cofactor">
    <cofactor evidence="1">
        <name>L-ascorbate</name>
        <dbReference type="ChEBI" id="CHEBI:38290"/>
    </cofactor>
</comment>
<dbReference type="GO" id="GO:0031418">
    <property type="term" value="F:L-ascorbic acid binding"/>
    <property type="evidence" value="ECO:0007669"/>
    <property type="project" value="InterPro"/>
</dbReference>
<keyword evidence="7" id="KW-1133">Transmembrane helix</keyword>
<evidence type="ECO:0000256" key="3">
    <source>
        <dbReference type="ARBA" id="ARBA00022964"/>
    </source>
</evidence>
<dbReference type="EMBL" id="BLLK01000074">
    <property type="protein sequence ID" value="GFH61535.1"/>
    <property type="molecule type" value="Genomic_DNA"/>
</dbReference>
<dbReference type="GO" id="GO:0051213">
    <property type="term" value="F:dioxygenase activity"/>
    <property type="evidence" value="ECO:0007669"/>
    <property type="project" value="UniProtKB-KW"/>
</dbReference>
<keyword evidence="2" id="KW-0479">Metal-binding</keyword>
<keyword evidence="10" id="KW-1185">Reference proteome</keyword>
<feature type="compositionally biased region" description="Basic and acidic residues" evidence="6">
    <location>
        <begin position="59"/>
        <end position="88"/>
    </location>
</feature>
<keyword evidence="7" id="KW-0472">Membrane</keyword>
<dbReference type="Proteomes" id="UP001054902">
    <property type="component" value="Unassembled WGS sequence"/>
</dbReference>
<accession>A0AAD3HFA9</accession>
<evidence type="ECO:0000256" key="4">
    <source>
        <dbReference type="ARBA" id="ARBA00023002"/>
    </source>
</evidence>
<feature type="transmembrane region" description="Helical" evidence="7">
    <location>
        <begin position="26"/>
        <end position="45"/>
    </location>
</feature>
<organism evidence="9 10">
    <name type="scientific">Chaetoceros tenuissimus</name>
    <dbReference type="NCBI Taxonomy" id="426638"/>
    <lineage>
        <taxon>Eukaryota</taxon>
        <taxon>Sar</taxon>
        <taxon>Stramenopiles</taxon>
        <taxon>Ochrophyta</taxon>
        <taxon>Bacillariophyta</taxon>
        <taxon>Coscinodiscophyceae</taxon>
        <taxon>Chaetocerotophycidae</taxon>
        <taxon>Chaetocerotales</taxon>
        <taxon>Chaetocerotaceae</taxon>
        <taxon>Chaetoceros</taxon>
    </lineage>
</organism>
<feature type="transmembrane region" description="Helical" evidence="7">
    <location>
        <begin position="97"/>
        <end position="119"/>
    </location>
</feature>
<dbReference type="Gene3D" id="2.60.120.620">
    <property type="entry name" value="q2cbj1_9rhob like domain"/>
    <property type="match status" value="1"/>
</dbReference>
<evidence type="ECO:0000256" key="7">
    <source>
        <dbReference type="SAM" id="Phobius"/>
    </source>
</evidence>
<proteinExistence type="predicted"/>
<evidence type="ECO:0000256" key="6">
    <source>
        <dbReference type="SAM" id="MobiDB-lite"/>
    </source>
</evidence>